<dbReference type="Gene3D" id="3.90.1150.10">
    <property type="entry name" value="Aspartate Aminotransferase, domain 1"/>
    <property type="match status" value="1"/>
</dbReference>
<keyword evidence="8" id="KW-0746">Sphingolipid metabolism</keyword>
<organism evidence="16 17">
    <name type="scientific">Archangium gephyra</name>
    <dbReference type="NCBI Taxonomy" id="48"/>
    <lineage>
        <taxon>Bacteria</taxon>
        <taxon>Pseudomonadati</taxon>
        <taxon>Myxococcota</taxon>
        <taxon>Myxococcia</taxon>
        <taxon>Myxococcales</taxon>
        <taxon>Cystobacterineae</taxon>
        <taxon>Archangiaceae</taxon>
        <taxon>Archangium</taxon>
    </lineage>
</organism>
<dbReference type="EMBL" id="QFQP01000015">
    <property type="protein sequence ID" value="PZR11150.1"/>
    <property type="molecule type" value="Genomic_DNA"/>
</dbReference>
<keyword evidence="16" id="KW-0032">Aminotransferase</keyword>
<dbReference type="Gene3D" id="6.10.140.2150">
    <property type="match status" value="1"/>
</dbReference>
<dbReference type="GO" id="GO:0008483">
    <property type="term" value="F:transaminase activity"/>
    <property type="evidence" value="ECO:0007669"/>
    <property type="project" value="UniProtKB-KW"/>
</dbReference>
<dbReference type="InterPro" id="IPR050477">
    <property type="entry name" value="GrpII_AminoAcid_Decarb"/>
</dbReference>
<sequence>MEIPKSAQAVLSKIPPSLARQLERVLEKLPVVGDMVRAEKRKVSDALKDSIRKHRPTELAFDELPKKAHSQEELLSTLKRLATREAPMWRDGRVSGGVYHGDAKHLDFLNEVYALYSQANPLHADVWPSVARFEADIVSFTARLMHGDAKTSDDDAAVVGTLSSGGTESIMLAMKTYRDWGRSRGIRHGNIVAPYSAHPAFDKAAHTLGIEMIRVPVGEDGRADVDKMKAAVNGDTLVMIGSAVSFPHGVIDDIEELSEFARRKRIGFHTDACLGGFILAFANEAGFPVPKFDFQLRGVTSMSADTHKFGYAAKGTSVVLYRSRELRRFQYFTTPDWSGGLYVTPGFAGSRPGALIAQAWATMMALGHDGYVENTRTVLETGRAIREGISKLPGLRVIGDPLWVVAFTSDTFDIYRVLDEMAKKGWSLNGLQKPAAIHLCVTLRHAQPGVVEKFLGDLAAACDAVKNEPPAKDGMAPVYGLASSLPFKGLVSDLLCAHVDALYDA</sequence>
<dbReference type="InterPro" id="IPR015422">
    <property type="entry name" value="PyrdxlP-dep_Trfase_small"/>
</dbReference>
<accession>A0A2W5T6K0</accession>
<evidence type="ECO:0000256" key="13">
    <source>
        <dbReference type="ARBA" id="ARBA00038302"/>
    </source>
</evidence>
<dbReference type="GO" id="GO:0019752">
    <property type="term" value="P:carboxylic acid metabolic process"/>
    <property type="evidence" value="ECO:0007669"/>
    <property type="project" value="InterPro"/>
</dbReference>
<comment type="cofactor">
    <cofactor evidence="1 14 15">
        <name>pyridoxal 5'-phosphate</name>
        <dbReference type="ChEBI" id="CHEBI:597326"/>
    </cofactor>
</comment>
<feature type="modified residue" description="N6-(pyridoxal phosphate)lysine" evidence="14">
    <location>
        <position position="308"/>
    </location>
</feature>
<keyword evidence="5" id="KW-0812">Transmembrane</keyword>
<comment type="pathway">
    <text evidence="3">Lipid metabolism; sphingolipid metabolism.</text>
</comment>
<comment type="caution">
    <text evidence="16">The sequence shown here is derived from an EMBL/GenBank/DDBJ whole genome shotgun (WGS) entry which is preliminary data.</text>
</comment>
<evidence type="ECO:0000256" key="11">
    <source>
        <dbReference type="ARBA" id="ARBA00023136"/>
    </source>
</evidence>
<proteinExistence type="inferred from homology"/>
<comment type="pathway">
    <text evidence="4">Sphingolipid metabolism.</text>
</comment>
<dbReference type="GO" id="GO:0016020">
    <property type="term" value="C:membrane"/>
    <property type="evidence" value="ECO:0007669"/>
    <property type="project" value="GOC"/>
</dbReference>
<evidence type="ECO:0000256" key="14">
    <source>
        <dbReference type="PIRSR" id="PIRSR602129-50"/>
    </source>
</evidence>
<dbReference type="GO" id="GO:0030149">
    <property type="term" value="P:sphingolipid catabolic process"/>
    <property type="evidence" value="ECO:0007669"/>
    <property type="project" value="TreeGrafter"/>
</dbReference>
<name>A0A2W5T6K0_9BACT</name>
<reference evidence="16 17" key="1">
    <citation type="submission" date="2017-08" db="EMBL/GenBank/DDBJ databases">
        <title>Infants hospitalized years apart are colonized by the same room-sourced microbial strains.</title>
        <authorList>
            <person name="Brooks B."/>
            <person name="Olm M.R."/>
            <person name="Firek B.A."/>
            <person name="Baker R."/>
            <person name="Thomas B.C."/>
            <person name="Morowitz M.J."/>
            <person name="Banfield J.F."/>
        </authorList>
    </citation>
    <scope>NUCLEOTIDE SEQUENCE [LARGE SCALE GENOMIC DNA]</scope>
    <source>
        <strain evidence="16">S2_003_000_R2_14</strain>
    </source>
</reference>
<evidence type="ECO:0000256" key="15">
    <source>
        <dbReference type="RuleBase" id="RU000382"/>
    </source>
</evidence>
<dbReference type="Pfam" id="PF00282">
    <property type="entry name" value="Pyridoxal_deC"/>
    <property type="match status" value="1"/>
</dbReference>
<evidence type="ECO:0000256" key="7">
    <source>
        <dbReference type="ARBA" id="ARBA00022898"/>
    </source>
</evidence>
<gene>
    <name evidence="16" type="ORF">DI536_18620</name>
</gene>
<dbReference type="InterPro" id="IPR015421">
    <property type="entry name" value="PyrdxlP-dep_Trfase_major"/>
</dbReference>
<evidence type="ECO:0000256" key="5">
    <source>
        <dbReference type="ARBA" id="ARBA00022692"/>
    </source>
</evidence>
<keyword evidence="9" id="KW-1133">Transmembrane helix</keyword>
<dbReference type="GO" id="GO:0030170">
    <property type="term" value="F:pyridoxal phosphate binding"/>
    <property type="evidence" value="ECO:0007669"/>
    <property type="project" value="InterPro"/>
</dbReference>
<dbReference type="FunFam" id="3.40.640.10:FF:000020">
    <property type="entry name" value="sphingosine-1-phosphate lyase 1"/>
    <property type="match status" value="1"/>
</dbReference>
<keyword evidence="16" id="KW-0808">Transferase</keyword>
<evidence type="ECO:0000256" key="8">
    <source>
        <dbReference type="ARBA" id="ARBA00022919"/>
    </source>
</evidence>
<dbReference type="GO" id="GO:0008117">
    <property type="term" value="F:sphinganine-1-phosphate aldolase activity"/>
    <property type="evidence" value="ECO:0007669"/>
    <property type="project" value="TreeGrafter"/>
</dbReference>
<dbReference type="Gene3D" id="3.40.640.10">
    <property type="entry name" value="Type I PLP-dependent aspartate aminotransferase-like (Major domain)"/>
    <property type="match status" value="1"/>
</dbReference>
<evidence type="ECO:0000256" key="9">
    <source>
        <dbReference type="ARBA" id="ARBA00022989"/>
    </source>
</evidence>
<protein>
    <submittedName>
        <fullName evidence="16">Aspartate aminotransferase family protein</fullName>
    </submittedName>
</protein>
<evidence type="ECO:0000313" key="16">
    <source>
        <dbReference type="EMBL" id="PZR11150.1"/>
    </source>
</evidence>
<dbReference type="InterPro" id="IPR015424">
    <property type="entry name" value="PyrdxlP-dep_Trfase"/>
</dbReference>
<evidence type="ECO:0000256" key="3">
    <source>
        <dbReference type="ARBA" id="ARBA00004760"/>
    </source>
</evidence>
<keyword evidence="12 15" id="KW-0456">Lyase</keyword>
<evidence type="ECO:0000256" key="1">
    <source>
        <dbReference type="ARBA" id="ARBA00001933"/>
    </source>
</evidence>
<dbReference type="SUPFAM" id="SSF53383">
    <property type="entry name" value="PLP-dependent transferases"/>
    <property type="match status" value="1"/>
</dbReference>
<evidence type="ECO:0000256" key="6">
    <source>
        <dbReference type="ARBA" id="ARBA00022824"/>
    </source>
</evidence>
<keyword evidence="7 14" id="KW-0663">Pyridoxal phosphate</keyword>
<keyword evidence="10" id="KW-0443">Lipid metabolism</keyword>
<dbReference type="AlphaFoldDB" id="A0A2W5T6K0"/>
<keyword evidence="11" id="KW-0472">Membrane</keyword>
<evidence type="ECO:0000313" key="17">
    <source>
        <dbReference type="Proteomes" id="UP000249061"/>
    </source>
</evidence>
<evidence type="ECO:0000256" key="4">
    <source>
        <dbReference type="ARBA" id="ARBA00004991"/>
    </source>
</evidence>
<dbReference type="PANTHER" id="PTHR42735">
    <property type="match status" value="1"/>
</dbReference>
<evidence type="ECO:0000256" key="2">
    <source>
        <dbReference type="ARBA" id="ARBA00004389"/>
    </source>
</evidence>
<dbReference type="InterPro" id="IPR002129">
    <property type="entry name" value="PyrdxlP-dep_de-COase"/>
</dbReference>
<evidence type="ECO:0000256" key="10">
    <source>
        <dbReference type="ARBA" id="ARBA00023098"/>
    </source>
</evidence>
<comment type="similarity">
    <text evidence="13">Belongs to the group II decarboxylase family. Sphingosine-1-phosphate lyase subfamily.</text>
</comment>
<comment type="subcellular location">
    <subcellularLocation>
        <location evidence="2">Endoplasmic reticulum membrane</location>
        <topology evidence="2">Single-pass membrane protein</topology>
    </subcellularLocation>
</comment>
<dbReference type="PANTHER" id="PTHR42735:SF6">
    <property type="entry name" value="SPHINGOSINE-1-PHOSPHATE LYASE 1"/>
    <property type="match status" value="1"/>
</dbReference>
<evidence type="ECO:0000256" key="12">
    <source>
        <dbReference type="ARBA" id="ARBA00023239"/>
    </source>
</evidence>
<dbReference type="Proteomes" id="UP000249061">
    <property type="component" value="Unassembled WGS sequence"/>
</dbReference>
<keyword evidence="6" id="KW-0256">Endoplasmic reticulum</keyword>